<keyword evidence="1" id="KW-0812">Transmembrane</keyword>
<dbReference type="Pfam" id="PF07510">
    <property type="entry name" value="GmrSD_C"/>
    <property type="match status" value="1"/>
</dbReference>
<evidence type="ECO:0000256" key="1">
    <source>
        <dbReference type="SAM" id="Phobius"/>
    </source>
</evidence>
<feature type="domain" description="GmrSD restriction endonucleases C-terminal" evidence="2">
    <location>
        <begin position="115"/>
        <end position="254"/>
    </location>
</feature>
<dbReference type="OrthoDB" id="5196645at2"/>
<name>L7L8Y8_9ACTN</name>
<comment type="caution">
    <text evidence="3">The sequence shown here is derived from an EMBL/GenBank/DDBJ whole genome shotgun (WGS) entry which is preliminary data.</text>
</comment>
<keyword evidence="4" id="KW-1185">Reference proteome</keyword>
<dbReference type="RefSeq" id="WP_005938944.1">
    <property type="nucleotide sequence ID" value="NZ_ATVK01000009.1"/>
</dbReference>
<proteinExistence type="predicted"/>
<keyword evidence="1" id="KW-1133">Transmembrane helix</keyword>
<dbReference type="PANTHER" id="PTHR24094">
    <property type="entry name" value="SECRETED PROTEIN"/>
    <property type="match status" value="1"/>
</dbReference>
<organism evidence="3 4">
    <name type="scientific">Gordonia hirsuta DSM 44140 = NBRC 16056</name>
    <dbReference type="NCBI Taxonomy" id="1121927"/>
    <lineage>
        <taxon>Bacteria</taxon>
        <taxon>Bacillati</taxon>
        <taxon>Actinomycetota</taxon>
        <taxon>Actinomycetes</taxon>
        <taxon>Mycobacteriales</taxon>
        <taxon>Gordoniaceae</taxon>
        <taxon>Gordonia</taxon>
    </lineage>
</organism>
<sequence>MRRRGRVQRWSATRGHRRHDGRIRLTGQHWSALTGFAVTAVLVAVGLGWPGPSRQPPMDPVRVAAARAALAGLEVIAVRPERGAAQARGQPYRRDAFGPAWSDAGGVAGAGNACDTRNDILARDLAVAGSVGISSCARAVAAGHLRSPYTGEEIVFTRGRESAAVQIDHIVPLSYAWDMGAAQWPPARRLAFANDPANLIAVDGPSNQAKGDAGPGDWMPPLRGFWCQYAVAYVTVSAAYRLRIDHASHTVLARVLSGC</sequence>
<dbReference type="EMBL" id="BANT01000017">
    <property type="protein sequence ID" value="GAC57226.1"/>
    <property type="molecule type" value="Genomic_DNA"/>
</dbReference>
<dbReference type="AlphaFoldDB" id="L7L8Y8"/>
<evidence type="ECO:0000313" key="4">
    <source>
        <dbReference type="Proteomes" id="UP000053405"/>
    </source>
</evidence>
<dbReference type="eggNOG" id="COG2356">
    <property type="taxonomic scope" value="Bacteria"/>
</dbReference>
<dbReference type="InterPro" id="IPR011089">
    <property type="entry name" value="GmrSD_C"/>
</dbReference>
<gene>
    <name evidence="3" type="ORF">GOHSU_17_00300</name>
</gene>
<feature type="transmembrane region" description="Helical" evidence="1">
    <location>
        <begin position="30"/>
        <end position="49"/>
    </location>
</feature>
<keyword evidence="1" id="KW-0472">Membrane</keyword>
<protein>
    <recommendedName>
        <fullName evidence="2">GmrSD restriction endonucleases C-terminal domain-containing protein</fullName>
    </recommendedName>
</protein>
<dbReference type="Proteomes" id="UP000053405">
    <property type="component" value="Unassembled WGS sequence"/>
</dbReference>
<accession>L7L8Y8</accession>
<evidence type="ECO:0000259" key="2">
    <source>
        <dbReference type="Pfam" id="PF07510"/>
    </source>
</evidence>
<dbReference type="PANTHER" id="PTHR24094:SF15">
    <property type="entry name" value="AMP-DEPENDENT SYNTHETASE_LIGASE DOMAIN-CONTAINING PROTEIN-RELATED"/>
    <property type="match status" value="1"/>
</dbReference>
<dbReference type="STRING" id="1121927.GOHSU_17_00300"/>
<reference evidence="3 4" key="1">
    <citation type="submission" date="2012-12" db="EMBL/GenBank/DDBJ databases">
        <title>Whole genome shotgun sequence of Gordonia hirsuta NBRC 16056.</title>
        <authorList>
            <person name="Isaki-Nakamura S."/>
            <person name="Hosoyama A."/>
            <person name="Tsuchikane K."/>
            <person name="Katsumata H."/>
            <person name="Baba S."/>
            <person name="Yamazaki S."/>
            <person name="Fujita N."/>
        </authorList>
    </citation>
    <scope>NUCLEOTIDE SEQUENCE [LARGE SCALE GENOMIC DNA]</scope>
    <source>
        <strain evidence="3 4">NBRC 16056</strain>
    </source>
</reference>
<evidence type="ECO:0000313" key="3">
    <source>
        <dbReference type="EMBL" id="GAC57226.1"/>
    </source>
</evidence>